<evidence type="ECO:0000313" key="10">
    <source>
        <dbReference type="Proteomes" id="UP001642487"/>
    </source>
</evidence>
<dbReference type="SUPFAM" id="SSF54171">
    <property type="entry name" value="DNA-binding domain"/>
    <property type="match status" value="1"/>
</dbReference>
<dbReference type="InterPro" id="IPR001471">
    <property type="entry name" value="AP2/ERF_dom"/>
</dbReference>
<protein>
    <recommendedName>
        <fullName evidence="8">AP2/ERF domain-containing protein</fullName>
    </recommendedName>
</protein>
<name>A0ABP0Y7U3_9ROSI</name>
<keyword evidence="6" id="KW-0539">Nucleus</keyword>
<gene>
    <name evidence="9" type="ORF">CITCOLO1_LOCUS8412</name>
</gene>
<keyword evidence="10" id="KW-1185">Reference proteome</keyword>
<organism evidence="9 10">
    <name type="scientific">Citrullus colocynthis</name>
    <name type="common">colocynth</name>
    <dbReference type="NCBI Taxonomy" id="252529"/>
    <lineage>
        <taxon>Eukaryota</taxon>
        <taxon>Viridiplantae</taxon>
        <taxon>Streptophyta</taxon>
        <taxon>Embryophyta</taxon>
        <taxon>Tracheophyta</taxon>
        <taxon>Spermatophyta</taxon>
        <taxon>Magnoliopsida</taxon>
        <taxon>eudicotyledons</taxon>
        <taxon>Gunneridae</taxon>
        <taxon>Pentapetalae</taxon>
        <taxon>rosids</taxon>
        <taxon>fabids</taxon>
        <taxon>Cucurbitales</taxon>
        <taxon>Cucurbitaceae</taxon>
        <taxon>Benincaseae</taxon>
        <taxon>Citrullus</taxon>
    </lineage>
</organism>
<dbReference type="SMART" id="SM00380">
    <property type="entry name" value="AP2"/>
    <property type="match status" value="1"/>
</dbReference>
<evidence type="ECO:0000256" key="1">
    <source>
        <dbReference type="ARBA" id="ARBA00004123"/>
    </source>
</evidence>
<keyword evidence="2" id="KW-0936">Ethylene signaling pathway</keyword>
<feature type="compositionally biased region" description="Low complexity" evidence="7">
    <location>
        <begin position="34"/>
        <end position="43"/>
    </location>
</feature>
<sequence length="362" mass="40344">MEEALRRLNGLPITASHFDDAVSTPNNHRKKTAVAAANSSTANADRRITREGSSSGAMRYRGVRRRPWGRYAAEIRDPNSKERRWLGTFDTAEEAARAYDCAARAMRGLKARTNFVYPPTPSPPHSLSDQLLSPLNFAKQSQIARHLATSSNWSSFTNAHTFDYPEPASQKIPPSSFLNMLLPHHDIHASSNADFVSSAPQFPLVDDQFHCPKSSFTSNPVIEKHESNDDFLRDSEFIPKEPSSSGLLEEIIYGFFPKPQNSQPSNDMSSVASEANFGHSFDGNKRSCVDDQQTRLPYNYQTGPVQLGNLNHSYCKAAEEMSFVNGLPMNVQMGMESGNLIMENLLQYPEFFNAYAAKIQNA</sequence>
<dbReference type="PANTHER" id="PTHR31677">
    <property type="entry name" value="AP2 DOMAIN CLASS TRANSCRIPTION FACTOR"/>
    <property type="match status" value="1"/>
</dbReference>
<evidence type="ECO:0000259" key="8">
    <source>
        <dbReference type="PROSITE" id="PS51032"/>
    </source>
</evidence>
<reference evidence="9 10" key="1">
    <citation type="submission" date="2024-03" db="EMBL/GenBank/DDBJ databases">
        <authorList>
            <person name="Gkanogiannis A."/>
            <person name="Becerra Lopez-Lavalle L."/>
        </authorList>
    </citation>
    <scope>NUCLEOTIDE SEQUENCE [LARGE SCALE GENOMIC DNA]</scope>
</reference>
<evidence type="ECO:0000256" key="2">
    <source>
        <dbReference type="ARBA" id="ARBA00022745"/>
    </source>
</evidence>
<feature type="region of interest" description="Disordered" evidence="7">
    <location>
        <begin position="34"/>
        <end position="58"/>
    </location>
</feature>
<accession>A0ABP0Y7U3</accession>
<dbReference type="EMBL" id="OZ021737">
    <property type="protein sequence ID" value="CAK9316548.1"/>
    <property type="molecule type" value="Genomic_DNA"/>
</dbReference>
<evidence type="ECO:0000313" key="9">
    <source>
        <dbReference type="EMBL" id="CAK9316548.1"/>
    </source>
</evidence>
<keyword evidence="4" id="KW-0238">DNA-binding</keyword>
<dbReference type="InterPro" id="IPR016177">
    <property type="entry name" value="DNA-bd_dom_sf"/>
</dbReference>
<evidence type="ECO:0000256" key="3">
    <source>
        <dbReference type="ARBA" id="ARBA00023015"/>
    </source>
</evidence>
<dbReference type="InterPro" id="IPR036955">
    <property type="entry name" value="AP2/ERF_dom_sf"/>
</dbReference>
<dbReference type="Pfam" id="PF00847">
    <property type="entry name" value="AP2"/>
    <property type="match status" value="1"/>
</dbReference>
<dbReference type="Gene3D" id="3.30.730.10">
    <property type="entry name" value="AP2/ERF domain"/>
    <property type="match status" value="1"/>
</dbReference>
<proteinExistence type="predicted"/>
<dbReference type="CDD" id="cd00018">
    <property type="entry name" value="AP2"/>
    <property type="match status" value="1"/>
</dbReference>
<evidence type="ECO:0000256" key="4">
    <source>
        <dbReference type="ARBA" id="ARBA00023125"/>
    </source>
</evidence>
<evidence type="ECO:0000256" key="6">
    <source>
        <dbReference type="ARBA" id="ARBA00023242"/>
    </source>
</evidence>
<evidence type="ECO:0000256" key="5">
    <source>
        <dbReference type="ARBA" id="ARBA00023163"/>
    </source>
</evidence>
<dbReference type="Proteomes" id="UP001642487">
    <property type="component" value="Chromosome 3"/>
</dbReference>
<comment type="subcellular location">
    <subcellularLocation>
        <location evidence="1">Nucleus</location>
    </subcellularLocation>
</comment>
<evidence type="ECO:0000256" key="7">
    <source>
        <dbReference type="SAM" id="MobiDB-lite"/>
    </source>
</evidence>
<dbReference type="PRINTS" id="PR00367">
    <property type="entry name" value="ETHRSPELEMNT"/>
</dbReference>
<dbReference type="PROSITE" id="PS51032">
    <property type="entry name" value="AP2_ERF"/>
    <property type="match status" value="1"/>
</dbReference>
<feature type="domain" description="AP2/ERF" evidence="8">
    <location>
        <begin position="59"/>
        <end position="116"/>
    </location>
</feature>
<keyword evidence="3" id="KW-0805">Transcription regulation</keyword>
<dbReference type="PANTHER" id="PTHR31677:SF245">
    <property type="entry name" value="ETHYLENE-RESPONSIVE TRANSCRIPTION FACTOR ESR1"/>
    <property type="match status" value="1"/>
</dbReference>
<keyword evidence="5" id="KW-0804">Transcription</keyword>